<evidence type="ECO:0000256" key="2">
    <source>
        <dbReference type="ARBA" id="ARBA00022692"/>
    </source>
</evidence>
<dbReference type="GO" id="GO:0008320">
    <property type="term" value="F:protein transmembrane transporter activity"/>
    <property type="evidence" value="ECO:0007669"/>
    <property type="project" value="TreeGrafter"/>
</dbReference>
<dbReference type="GO" id="GO:0009706">
    <property type="term" value="C:chloroplast inner membrane"/>
    <property type="evidence" value="ECO:0007669"/>
    <property type="project" value="TreeGrafter"/>
</dbReference>
<dbReference type="SMART" id="SM00454">
    <property type="entry name" value="SAM"/>
    <property type="match status" value="1"/>
</dbReference>
<name>A0AAD4SUB5_9MAGN</name>
<dbReference type="PANTHER" id="PTHR14110">
    <property type="entry name" value="MITOCHONDRIAL IMPORT INNER MEMBRANE TRANSLOCASE SUBUNIT TIM22"/>
    <property type="match status" value="1"/>
</dbReference>
<evidence type="ECO:0000313" key="6">
    <source>
        <dbReference type="EMBL" id="KAI3921507.1"/>
    </source>
</evidence>
<evidence type="ECO:0000256" key="1">
    <source>
        <dbReference type="ARBA" id="ARBA00004141"/>
    </source>
</evidence>
<dbReference type="Pfam" id="PF02466">
    <property type="entry name" value="Tim17"/>
    <property type="match status" value="1"/>
</dbReference>
<keyword evidence="2" id="KW-0812">Transmembrane</keyword>
<evidence type="ECO:0000256" key="4">
    <source>
        <dbReference type="ARBA" id="ARBA00023136"/>
    </source>
</evidence>
<dbReference type="CDD" id="cd09487">
    <property type="entry name" value="SAM_superfamily"/>
    <property type="match status" value="1"/>
</dbReference>
<dbReference type="Gene3D" id="1.10.150.50">
    <property type="entry name" value="Transcription Factor, Ets-1"/>
    <property type="match status" value="1"/>
</dbReference>
<dbReference type="GO" id="GO:0045036">
    <property type="term" value="P:protein targeting to chloroplast"/>
    <property type="evidence" value="ECO:0007669"/>
    <property type="project" value="TreeGrafter"/>
</dbReference>
<dbReference type="Proteomes" id="UP001202328">
    <property type="component" value="Unassembled WGS sequence"/>
</dbReference>
<evidence type="ECO:0000259" key="5">
    <source>
        <dbReference type="SMART" id="SM00454"/>
    </source>
</evidence>
<protein>
    <recommendedName>
        <fullName evidence="5">SAM domain-containing protein</fullName>
    </recommendedName>
</protein>
<dbReference type="GO" id="GO:0045039">
    <property type="term" value="P:protein insertion into mitochondrial inner membrane"/>
    <property type="evidence" value="ECO:0007669"/>
    <property type="project" value="InterPro"/>
</dbReference>
<evidence type="ECO:0000313" key="7">
    <source>
        <dbReference type="Proteomes" id="UP001202328"/>
    </source>
</evidence>
<dbReference type="GO" id="GO:0042721">
    <property type="term" value="C:TIM22 mitochondrial import inner membrane insertion complex"/>
    <property type="evidence" value="ECO:0007669"/>
    <property type="project" value="InterPro"/>
</dbReference>
<dbReference type="EMBL" id="JAJJMB010008687">
    <property type="protein sequence ID" value="KAI3921507.1"/>
    <property type="molecule type" value="Genomic_DNA"/>
</dbReference>
<reference evidence="6" key="1">
    <citation type="submission" date="2022-04" db="EMBL/GenBank/DDBJ databases">
        <title>A functionally conserved STORR gene fusion in Papaver species that diverged 16.8 million years ago.</title>
        <authorList>
            <person name="Catania T."/>
        </authorList>
    </citation>
    <scope>NUCLEOTIDE SEQUENCE</scope>
    <source>
        <strain evidence="6">S-188037</strain>
    </source>
</reference>
<sequence>MKLKELENRYRDWLSKQSFPVEDAVYIASNAIHGAALGALLGTLSQVAASHVFPQHSLAIKATVRSPMAEARRFSAGQGIFAGLSCIIRRIRGKDDVQTRMAAGFFCGAMCRLEGKKMGDLHAVANAAILGVLCALLEGGLSKLDEKFSQPPSVEYTRTRCMLSNLGLESYEKNFKKGLLTGITLPLLTDSVLKDVGVPPGPRLLILDHIERDSGILNCKRCAQQGRAG</sequence>
<dbReference type="InterPro" id="IPR039175">
    <property type="entry name" value="TIM22"/>
</dbReference>
<dbReference type="PANTHER" id="PTHR14110:SF6">
    <property type="entry name" value="OS04G0405100 PROTEIN"/>
    <property type="match status" value="1"/>
</dbReference>
<dbReference type="InterPro" id="IPR013761">
    <property type="entry name" value="SAM/pointed_sf"/>
</dbReference>
<dbReference type="AlphaFoldDB" id="A0AAD4SUB5"/>
<comment type="subcellular location">
    <subcellularLocation>
        <location evidence="1">Membrane</location>
        <topology evidence="1">Multi-pass membrane protein</topology>
    </subcellularLocation>
</comment>
<evidence type="ECO:0000256" key="3">
    <source>
        <dbReference type="ARBA" id="ARBA00022989"/>
    </source>
</evidence>
<dbReference type="Pfam" id="PF00536">
    <property type="entry name" value="SAM_1"/>
    <property type="match status" value="1"/>
</dbReference>
<feature type="domain" description="SAM" evidence="5">
    <location>
        <begin position="151"/>
        <end position="216"/>
    </location>
</feature>
<organism evidence="6 7">
    <name type="scientific">Papaver atlanticum</name>
    <dbReference type="NCBI Taxonomy" id="357466"/>
    <lineage>
        <taxon>Eukaryota</taxon>
        <taxon>Viridiplantae</taxon>
        <taxon>Streptophyta</taxon>
        <taxon>Embryophyta</taxon>
        <taxon>Tracheophyta</taxon>
        <taxon>Spermatophyta</taxon>
        <taxon>Magnoliopsida</taxon>
        <taxon>Ranunculales</taxon>
        <taxon>Papaveraceae</taxon>
        <taxon>Papaveroideae</taxon>
        <taxon>Papaver</taxon>
    </lineage>
</organism>
<gene>
    <name evidence="6" type="ORF">MKW98_013441</name>
</gene>
<comment type="caution">
    <text evidence="6">The sequence shown here is derived from an EMBL/GenBank/DDBJ whole genome shotgun (WGS) entry which is preliminary data.</text>
</comment>
<dbReference type="InterPro" id="IPR001660">
    <property type="entry name" value="SAM"/>
</dbReference>
<dbReference type="SUPFAM" id="SSF47769">
    <property type="entry name" value="SAM/Pointed domain"/>
    <property type="match status" value="1"/>
</dbReference>
<keyword evidence="3" id="KW-1133">Transmembrane helix</keyword>
<accession>A0AAD4SUB5</accession>
<proteinExistence type="predicted"/>
<keyword evidence="7" id="KW-1185">Reference proteome</keyword>
<keyword evidence="4" id="KW-0472">Membrane</keyword>